<reference evidence="2" key="1">
    <citation type="submission" date="2021-01" db="EMBL/GenBank/DDBJ databases">
        <authorList>
            <person name="Kaushik A."/>
        </authorList>
    </citation>
    <scope>NUCLEOTIDE SEQUENCE</scope>
    <source>
        <strain evidence="2">AG6-10EEA</strain>
    </source>
</reference>
<feature type="domain" description="F-box" evidence="1">
    <location>
        <begin position="1"/>
        <end position="47"/>
    </location>
</feature>
<dbReference type="Proteomes" id="UP000663853">
    <property type="component" value="Unassembled WGS sequence"/>
</dbReference>
<sequence>MVALSDLPPECIIYILLFLVPHEIARCNMVSRSLWKIINHSPSLQYLLELERLGFMAPHSSSNRLSLDEKVQVLKEKRLRMNTSDPTAMSLNTYDYKHVIAPKFSRSYMSHGVLALDGQNEPNQLGIYQLSSRNRDIGFDHYTLDSLPPHQAIAFEPAFDLLVLYDSTDDGEIFHLRSLRTGLPHPATTLPRVFYAGDNATGSRVAQIDNPVVIIGRRIAFVRCFTNSPESIIKIWEWTSGDTISSTKVLGSSFAFLSEDVFVVRTPLSWTSQSTLPLVVYTCDGIPPGGHARLLARFHLPESRNTTVLHSTELLPASTSPVCHCDALLTSPSLIYDLSPASYYLALNVSLLTGSGGGPGTLFIHSSSLLELACSLNTQLNNDAEASVPWSEWGFITSWIGPPDLKTASEYGPGIFGHLASFMHADEQMNVWRVEVYDLRTTTTTPSELPPKETSHFPRNQEAASFFGDSPRPLKNPALVKSFTIPFETIPSKRAWNPARYRRPMEIMTDDEHVVILLLYIPGAIRY</sequence>
<organism evidence="2 3">
    <name type="scientific">Rhizoctonia solani</name>
    <dbReference type="NCBI Taxonomy" id="456999"/>
    <lineage>
        <taxon>Eukaryota</taxon>
        <taxon>Fungi</taxon>
        <taxon>Dikarya</taxon>
        <taxon>Basidiomycota</taxon>
        <taxon>Agaricomycotina</taxon>
        <taxon>Agaricomycetes</taxon>
        <taxon>Cantharellales</taxon>
        <taxon>Ceratobasidiaceae</taxon>
        <taxon>Rhizoctonia</taxon>
    </lineage>
</organism>
<evidence type="ECO:0000259" key="1">
    <source>
        <dbReference type="PROSITE" id="PS50181"/>
    </source>
</evidence>
<proteinExistence type="predicted"/>
<dbReference type="Gene3D" id="1.20.1280.50">
    <property type="match status" value="1"/>
</dbReference>
<accession>A0A8H3CYE6</accession>
<protein>
    <recommendedName>
        <fullName evidence="1">F-box domain-containing protein</fullName>
    </recommendedName>
</protein>
<name>A0A8H3CYE6_9AGAM</name>
<dbReference type="InterPro" id="IPR001810">
    <property type="entry name" value="F-box_dom"/>
</dbReference>
<comment type="caution">
    <text evidence="2">The sequence shown here is derived from an EMBL/GenBank/DDBJ whole genome shotgun (WGS) entry which is preliminary data.</text>
</comment>
<evidence type="ECO:0000313" key="2">
    <source>
        <dbReference type="EMBL" id="CAE6499884.1"/>
    </source>
</evidence>
<dbReference type="EMBL" id="CAJMXA010003518">
    <property type="protein sequence ID" value="CAE6499884.1"/>
    <property type="molecule type" value="Genomic_DNA"/>
</dbReference>
<dbReference type="InterPro" id="IPR036047">
    <property type="entry name" value="F-box-like_dom_sf"/>
</dbReference>
<dbReference type="OrthoDB" id="775356at2759"/>
<dbReference type="SUPFAM" id="SSF81383">
    <property type="entry name" value="F-box domain"/>
    <property type="match status" value="1"/>
</dbReference>
<dbReference type="PROSITE" id="PS50181">
    <property type="entry name" value="FBOX"/>
    <property type="match status" value="1"/>
</dbReference>
<dbReference type="AlphaFoldDB" id="A0A8H3CYE6"/>
<evidence type="ECO:0000313" key="3">
    <source>
        <dbReference type="Proteomes" id="UP000663853"/>
    </source>
</evidence>
<gene>
    <name evidence="2" type="ORF">RDB_LOCUS111306</name>
</gene>